<dbReference type="InterPro" id="IPR050595">
    <property type="entry name" value="Bact_response_regulator"/>
</dbReference>
<protein>
    <submittedName>
        <fullName evidence="4">Response regulator</fullName>
    </submittedName>
</protein>
<evidence type="ECO:0000256" key="2">
    <source>
        <dbReference type="PROSITE-ProRule" id="PRU00169"/>
    </source>
</evidence>
<dbReference type="Proteomes" id="UP000261284">
    <property type="component" value="Unassembled WGS sequence"/>
</dbReference>
<evidence type="ECO:0000256" key="1">
    <source>
        <dbReference type="ARBA" id="ARBA00022553"/>
    </source>
</evidence>
<feature type="domain" description="Response regulatory" evidence="3">
    <location>
        <begin position="7"/>
        <end position="129"/>
    </location>
</feature>
<gene>
    <name evidence="4" type="ORF">DXN05_23435</name>
</gene>
<evidence type="ECO:0000313" key="4">
    <source>
        <dbReference type="EMBL" id="RFM25782.1"/>
    </source>
</evidence>
<dbReference type="InterPro" id="IPR001789">
    <property type="entry name" value="Sig_transdc_resp-reg_receiver"/>
</dbReference>
<dbReference type="PANTHER" id="PTHR44591:SF23">
    <property type="entry name" value="CHEY SUBFAMILY"/>
    <property type="match status" value="1"/>
</dbReference>
<sequence>MTNPRKKILIADDDPDDREMLIEFITGIEPGIQISAVNNGQQALQYLARLPDEALPNLLVLDYKMPMLNASEVLEKLAIETRYNSISKVVWSTSQQQDGLNRCINAGAVRYFIKPGSTNALRQLATEMLQLITSVKR</sequence>
<keyword evidence="1 2" id="KW-0597">Phosphoprotein</keyword>
<name>A0A3E1ND43_9BACT</name>
<dbReference type="PROSITE" id="PS50110">
    <property type="entry name" value="RESPONSE_REGULATORY"/>
    <property type="match status" value="1"/>
</dbReference>
<feature type="modified residue" description="4-aspartylphosphate" evidence="2">
    <location>
        <position position="62"/>
    </location>
</feature>
<proteinExistence type="predicted"/>
<dbReference type="SUPFAM" id="SSF52172">
    <property type="entry name" value="CheY-like"/>
    <property type="match status" value="1"/>
</dbReference>
<dbReference type="Pfam" id="PF00072">
    <property type="entry name" value="Response_reg"/>
    <property type="match status" value="1"/>
</dbReference>
<dbReference type="SMART" id="SM00448">
    <property type="entry name" value="REC"/>
    <property type="match status" value="1"/>
</dbReference>
<accession>A0A3E1ND43</accession>
<dbReference type="EMBL" id="QTJU01000015">
    <property type="protein sequence ID" value="RFM25782.1"/>
    <property type="molecule type" value="Genomic_DNA"/>
</dbReference>
<dbReference type="InterPro" id="IPR011006">
    <property type="entry name" value="CheY-like_superfamily"/>
</dbReference>
<reference evidence="4 5" key="1">
    <citation type="submission" date="2018-08" db="EMBL/GenBank/DDBJ databases">
        <title>Chitinophagaceae sp. K23C18032701, a novel bacterium isolated from forest soil.</title>
        <authorList>
            <person name="Wang C."/>
        </authorList>
    </citation>
    <scope>NUCLEOTIDE SEQUENCE [LARGE SCALE GENOMIC DNA]</scope>
    <source>
        <strain evidence="4 5">K23C18032701</strain>
    </source>
</reference>
<evidence type="ECO:0000313" key="5">
    <source>
        <dbReference type="Proteomes" id="UP000261284"/>
    </source>
</evidence>
<dbReference type="GO" id="GO:0000160">
    <property type="term" value="P:phosphorelay signal transduction system"/>
    <property type="evidence" value="ECO:0007669"/>
    <property type="project" value="InterPro"/>
</dbReference>
<dbReference type="OrthoDB" id="663690at2"/>
<dbReference type="Gene3D" id="3.40.50.2300">
    <property type="match status" value="1"/>
</dbReference>
<dbReference type="AlphaFoldDB" id="A0A3E1ND43"/>
<keyword evidence="5" id="KW-1185">Reference proteome</keyword>
<comment type="caution">
    <text evidence="4">The sequence shown here is derived from an EMBL/GenBank/DDBJ whole genome shotgun (WGS) entry which is preliminary data.</text>
</comment>
<organism evidence="4 5">
    <name type="scientific">Deminuibacter soli</name>
    <dbReference type="NCBI Taxonomy" id="2291815"/>
    <lineage>
        <taxon>Bacteria</taxon>
        <taxon>Pseudomonadati</taxon>
        <taxon>Bacteroidota</taxon>
        <taxon>Chitinophagia</taxon>
        <taxon>Chitinophagales</taxon>
        <taxon>Chitinophagaceae</taxon>
        <taxon>Deminuibacter</taxon>
    </lineage>
</organism>
<evidence type="ECO:0000259" key="3">
    <source>
        <dbReference type="PROSITE" id="PS50110"/>
    </source>
</evidence>
<dbReference type="RefSeq" id="WP_116849742.1">
    <property type="nucleotide sequence ID" value="NZ_QTJU01000015.1"/>
</dbReference>
<dbReference type="PANTHER" id="PTHR44591">
    <property type="entry name" value="STRESS RESPONSE REGULATOR PROTEIN 1"/>
    <property type="match status" value="1"/>
</dbReference>